<evidence type="ECO:0000313" key="3">
    <source>
        <dbReference type="Proteomes" id="UP000828251"/>
    </source>
</evidence>
<keyword evidence="3" id="KW-1185">Reference proteome</keyword>
<protein>
    <recommendedName>
        <fullName evidence="4">Retrotransposon Copia-like N-terminal domain-containing protein</fullName>
    </recommendedName>
</protein>
<reference evidence="2 3" key="1">
    <citation type="journal article" date="2021" name="Plant Biotechnol. J.">
        <title>Multi-omics assisted identification of the key and species-specific regulatory components of drought-tolerant mechanisms in Gossypium stocksii.</title>
        <authorList>
            <person name="Yu D."/>
            <person name="Ke L."/>
            <person name="Zhang D."/>
            <person name="Wu Y."/>
            <person name="Sun Y."/>
            <person name="Mei J."/>
            <person name="Sun J."/>
            <person name="Sun Y."/>
        </authorList>
    </citation>
    <scope>NUCLEOTIDE SEQUENCE [LARGE SCALE GENOMIC DNA]</scope>
    <source>
        <strain evidence="3">cv. E1</strain>
        <tissue evidence="2">Leaf</tissue>
    </source>
</reference>
<gene>
    <name evidence="2" type="ORF">J1N35_027787</name>
</gene>
<organism evidence="2 3">
    <name type="scientific">Gossypium stocksii</name>
    <dbReference type="NCBI Taxonomy" id="47602"/>
    <lineage>
        <taxon>Eukaryota</taxon>
        <taxon>Viridiplantae</taxon>
        <taxon>Streptophyta</taxon>
        <taxon>Embryophyta</taxon>
        <taxon>Tracheophyta</taxon>
        <taxon>Spermatophyta</taxon>
        <taxon>Magnoliopsida</taxon>
        <taxon>eudicotyledons</taxon>
        <taxon>Gunneridae</taxon>
        <taxon>Pentapetalae</taxon>
        <taxon>rosids</taxon>
        <taxon>malvids</taxon>
        <taxon>Malvales</taxon>
        <taxon>Malvaceae</taxon>
        <taxon>Malvoideae</taxon>
        <taxon>Gossypium</taxon>
    </lineage>
</organism>
<sequence>MELATDKFLALVSQKVAMLVDDENFLAWKQHVMLIVKIHRLQMFLEGAVFIPPKIIVNEEGCFRRESFVQPTLNEIDSTQHGQSSHFHMPAVIGQTSGGSSISGSD</sequence>
<evidence type="ECO:0000313" key="2">
    <source>
        <dbReference type="EMBL" id="KAH1075459.1"/>
    </source>
</evidence>
<dbReference type="AlphaFoldDB" id="A0A9D3VB00"/>
<accession>A0A9D3VB00</accession>
<evidence type="ECO:0000256" key="1">
    <source>
        <dbReference type="SAM" id="MobiDB-lite"/>
    </source>
</evidence>
<name>A0A9D3VB00_9ROSI</name>
<dbReference type="Proteomes" id="UP000828251">
    <property type="component" value="Unassembled WGS sequence"/>
</dbReference>
<dbReference type="EMBL" id="JAIQCV010000008">
    <property type="protein sequence ID" value="KAH1075459.1"/>
    <property type="molecule type" value="Genomic_DNA"/>
</dbReference>
<comment type="caution">
    <text evidence="2">The sequence shown here is derived from an EMBL/GenBank/DDBJ whole genome shotgun (WGS) entry which is preliminary data.</text>
</comment>
<feature type="region of interest" description="Disordered" evidence="1">
    <location>
        <begin position="78"/>
        <end position="106"/>
    </location>
</feature>
<evidence type="ECO:0008006" key="4">
    <source>
        <dbReference type="Google" id="ProtNLM"/>
    </source>
</evidence>
<proteinExistence type="predicted"/>